<keyword evidence="4" id="KW-1185">Reference proteome</keyword>
<feature type="compositionally biased region" description="Polar residues" evidence="1">
    <location>
        <begin position="881"/>
        <end position="905"/>
    </location>
</feature>
<dbReference type="Proteomes" id="UP000838878">
    <property type="component" value="Chromosome 4"/>
</dbReference>
<reference evidence="3" key="1">
    <citation type="submission" date="2021-12" db="EMBL/GenBank/DDBJ databases">
        <authorList>
            <person name="Martin H S."/>
        </authorList>
    </citation>
    <scope>NUCLEOTIDE SEQUENCE</scope>
</reference>
<feature type="region of interest" description="Disordered" evidence="1">
    <location>
        <begin position="60"/>
        <end position="91"/>
    </location>
</feature>
<evidence type="ECO:0000256" key="1">
    <source>
        <dbReference type="SAM" id="MobiDB-lite"/>
    </source>
</evidence>
<evidence type="ECO:0000259" key="2">
    <source>
        <dbReference type="SMART" id="SM00670"/>
    </source>
</evidence>
<dbReference type="OrthoDB" id="2131792at2759"/>
<accession>A0A8J9W1P1</accession>
<sequence>MSVSEIVKSVGDSWIICRSKTYSGRIYYFNTFSGKAVWNLSEPEMEKAKKMTKVLENQPHFFNDNCPEPSESPQDNQIVQSTSKQEQPSSKIIPSNVYNEQIINNRFPKLNSIQFTPYNQLTPVQFNIPVTPFYSGIGNVTAQPIIVNPANVNQSHPVINNFGYVPTKTSIPLSNRFKSLSEEHTQSNILQTKAFYSKSNTNGYTRKTRHGFSKKYFHRNKNNPAHNNDLRMLLTSKRRSFTKKEIEGCTIEHYEEKSGSSLHVPYNLRSNVMDDNDDDYWLEENMHYQTSMEAINTTLRNILQVNNFEPWYIVTDSNVFLNHVNFINFLMKSDTKCRLLIPRIVMNKLQNATNSRLRTQAHRAAYFISQKVDNNYAIIDDGDTNENVNYKDAILKCCLKLIEQGNRVVLLTDDIELHSCESSISIYTVMEVKRMLNNPTLHEIIPKSPENLSSKANRNIKITIPNDNSTINLKETETIDVNAGIEDNSVFFQTEALPSVCKGLTNACLKNISNEQNLLIEKEIDDVGVHTDSIELDTREENPNINTWQDVANQTSCNTEFNKKKGIKLKRQSSFDIASKSNNSTKKQFKWRKRRTKSSLSMVSETSVTEDDQTIDDIINKETESNANKLSPNFFRCTESMGSIFYGNNQNDSETSSFVNRNVPENFNVKRTPTVIPNNENTKEIVSESKKYEDVNDDGHVMFVVTSQAMENNLKIKCDEWISRFVQIMEEVLTQVLQIDPPYVLDTMPPPWNIYEAVECVKRKFSNINDVIDAATKLSDVLFEIGGLRGKIKADISPNKYMEMYSYGVYLIDTLQGSLSNVEDLHIAEQSLSKLLRDIQDPHLDPSNQDLFGDISTDCQKSQIEESVRNTSIETVEPNIDNKNTSGQTEYSSPTTKSSNYTASPSTKVYHLRSHRKKKLLQEMEDIGNEVTFIRNIDLEASFFTSLHLKKNPVANENIEILDTVVDELPQINENDIESLKTDNNLITNDNQKELSSEDNKVNSEPKIIRNFTKCFEFEEKLKNIPEGDLEQDNWYSQSESDYAVDEELENEGDEFFYENHYDDYEYNDQMYDSNNDDNESGAVNDLQCENNENLEKKDVNFKFTMGKIEDNIKKTFLAIHGFCVKSCETLSSSDDSVQKTNIQELAEKTFSHVNSLCDALSSILSRETSDCLYRIQELLRMDNINENVIHDLDLEGYRNFIRKCLEKGTILKDSVKLVIEASKE</sequence>
<dbReference type="AlphaFoldDB" id="A0A8J9W1P1"/>
<feature type="compositionally biased region" description="Polar residues" evidence="1">
    <location>
        <begin position="71"/>
        <end position="91"/>
    </location>
</feature>
<dbReference type="EMBL" id="OV170224">
    <property type="protein sequence ID" value="CAH0723777.1"/>
    <property type="molecule type" value="Genomic_DNA"/>
</dbReference>
<dbReference type="Gene3D" id="3.40.50.1010">
    <property type="entry name" value="5'-nuclease"/>
    <property type="match status" value="1"/>
</dbReference>
<dbReference type="SMART" id="SM00670">
    <property type="entry name" value="PINc"/>
    <property type="match status" value="1"/>
</dbReference>
<name>A0A8J9W1P1_9NEOP</name>
<feature type="non-terminal residue" evidence="3">
    <location>
        <position position="1225"/>
    </location>
</feature>
<evidence type="ECO:0000313" key="3">
    <source>
        <dbReference type="EMBL" id="CAH0723777.1"/>
    </source>
</evidence>
<protein>
    <recommendedName>
        <fullName evidence="2">PIN domain-containing protein</fullName>
    </recommendedName>
</protein>
<evidence type="ECO:0000313" key="4">
    <source>
        <dbReference type="Proteomes" id="UP000838878"/>
    </source>
</evidence>
<gene>
    <name evidence="3" type="ORF">BINO364_LOCUS9555</name>
</gene>
<dbReference type="InterPro" id="IPR002716">
    <property type="entry name" value="PIN_dom"/>
</dbReference>
<proteinExistence type="predicted"/>
<feature type="domain" description="PIN" evidence="2">
    <location>
        <begin position="311"/>
        <end position="419"/>
    </location>
</feature>
<feature type="region of interest" description="Disordered" evidence="1">
    <location>
        <begin position="866"/>
        <end position="905"/>
    </location>
</feature>
<organism evidence="3 4">
    <name type="scientific">Brenthis ino</name>
    <name type="common">lesser marbled fritillary</name>
    <dbReference type="NCBI Taxonomy" id="405034"/>
    <lineage>
        <taxon>Eukaryota</taxon>
        <taxon>Metazoa</taxon>
        <taxon>Ecdysozoa</taxon>
        <taxon>Arthropoda</taxon>
        <taxon>Hexapoda</taxon>
        <taxon>Insecta</taxon>
        <taxon>Pterygota</taxon>
        <taxon>Neoptera</taxon>
        <taxon>Endopterygota</taxon>
        <taxon>Lepidoptera</taxon>
        <taxon>Glossata</taxon>
        <taxon>Ditrysia</taxon>
        <taxon>Papilionoidea</taxon>
        <taxon>Nymphalidae</taxon>
        <taxon>Heliconiinae</taxon>
        <taxon>Argynnini</taxon>
        <taxon>Brenthis</taxon>
    </lineage>
</organism>